<gene>
    <name evidence="2" type="ORF">DCF25_10965</name>
</gene>
<organism evidence="2 3">
    <name type="scientific">Leptolyngbya foveolarum</name>
    <dbReference type="NCBI Taxonomy" id="47253"/>
    <lineage>
        <taxon>Bacteria</taxon>
        <taxon>Bacillati</taxon>
        <taxon>Cyanobacteriota</taxon>
        <taxon>Cyanophyceae</taxon>
        <taxon>Leptolyngbyales</taxon>
        <taxon>Leptolyngbyaceae</taxon>
        <taxon>Leptolyngbya group</taxon>
        <taxon>Leptolyngbya</taxon>
    </lineage>
</organism>
<evidence type="ECO:0000313" key="2">
    <source>
        <dbReference type="EMBL" id="PZO17588.1"/>
    </source>
</evidence>
<reference evidence="2 3" key="2">
    <citation type="submission" date="2018-06" db="EMBL/GenBank/DDBJ databases">
        <title>Metagenomic assembly of (sub)arctic Cyanobacteria and their associated microbiome from non-axenic cultures.</title>
        <authorList>
            <person name="Baurain D."/>
        </authorList>
    </citation>
    <scope>NUCLEOTIDE SEQUENCE [LARGE SCALE GENOMIC DNA]</scope>
    <source>
        <strain evidence="2">ULC129bin1</strain>
    </source>
</reference>
<name>A0A2W4WEE6_9CYAN</name>
<protein>
    <submittedName>
        <fullName evidence="2">DUF3177 domain-containing protein</fullName>
    </submittedName>
</protein>
<dbReference type="EMBL" id="QBMC01000066">
    <property type="protein sequence ID" value="PZO17588.1"/>
    <property type="molecule type" value="Genomic_DNA"/>
</dbReference>
<dbReference type="InterPro" id="IPR021515">
    <property type="entry name" value="DUF3177"/>
</dbReference>
<accession>A0A2W4WEE6</accession>
<feature type="transmembrane region" description="Helical" evidence="1">
    <location>
        <begin position="99"/>
        <end position="118"/>
    </location>
</feature>
<feature type="transmembrane region" description="Helical" evidence="1">
    <location>
        <begin position="38"/>
        <end position="54"/>
    </location>
</feature>
<keyword evidence="1" id="KW-1133">Transmembrane helix</keyword>
<reference evidence="3" key="1">
    <citation type="submission" date="2018-04" db="EMBL/GenBank/DDBJ databases">
        <authorList>
            <person name="Cornet L."/>
        </authorList>
    </citation>
    <scope>NUCLEOTIDE SEQUENCE [LARGE SCALE GENOMIC DNA]</scope>
</reference>
<feature type="transmembrane region" description="Helical" evidence="1">
    <location>
        <begin position="155"/>
        <end position="176"/>
    </location>
</feature>
<proteinExistence type="predicted"/>
<dbReference type="Proteomes" id="UP000249354">
    <property type="component" value="Unassembled WGS sequence"/>
</dbReference>
<keyword evidence="1" id="KW-0472">Membrane</keyword>
<comment type="caution">
    <text evidence="2">The sequence shown here is derived from an EMBL/GenBank/DDBJ whole genome shotgun (WGS) entry which is preliminary data.</text>
</comment>
<dbReference type="Pfam" id="PF11375">
    <property type="entry name" value="DUF3177"/>
    <property type="match status" value="1"/>
</dbReference>
<sequence>MVWTDYRLALLFAVFIPLTLLIWSWVSKAEAISLVMIIYWRVASLLAITVYLMIGGYSFSFITALAAKILIPLSLWFWADLNEEIREQPKRSLNLAFNAWRWAMTVYCVIGTVVQIVFLRCAFSNSLFQGEACQVWLQPSVAFASVFHANFESGFLGIMGIVSLVLYAAYLGYFLLVKLGRQGRSALNQ</sequence>
<dbReference type="AlphaFoldDB" id="A0A2W4WEE6"/>
<evidence type="ECO:0000256" key="1">
    <source>
        <dbReference type="SAM" id="Phobius"/>
    </source>
</evidence>
<evidence type="ECO:0000313" key="3">
    <source>
        <dbReference type="Proteomes" id="UP000249354"/>
    </source>
</evidence>
<feature type="transmembrane region" description="Helical" evidence="1">
    <location>
        <begin position="6"/>
        <end position="26"/>
    </location>
</feature>
<keyword evidence="1" id="KW-0812">Transmembrane</keyword>